<dbReference type="PANTHER" id="PTHR33744:SF15">
    <property type="entry name" value="CARBOHYDRATE DIACID REGULATOR"/>
    <property type="match status" value="1"/>
</dbReference>
<dbReference type="Proteomes" id="UP000248214">
    <property type="component" value="Unassembled WGS sequence"/>
</dbReference>
<evidence type="ECO:0000313" key="3">
    <source>
        <dbReference type="Proteomes" id="UP000248214"/>
    </source>
</evidence>
<name>A0A323TMZ6_9BACI</name>
<dbReference type="SUPFAM" id="SSF46689">
    <property type="entry name" value="Homeodomain-like"/>
    <property type="match status" value="1"/>
</dbReference>
<gene>
    <name evidence="2" type="ORF">CR194_00695</name>
</gene>
<dbReference type="Pfam" id="PF13556">
    <property type="entry name" value="HTH_30"/>
    <property type="match status" value="1"/>
</dbReference>
<protein>
    <recommendedName>
        <fullName evidence="1">PucR C-terminal helix-turn-helix domain-containing protein</fullName>
    </recommendedName>
</protein>
<dbReference type="OrthoDB" id="9792148at2"/>
<dbReference type="RefSeq" id="WP_110607728.1">
    <property type="nucleotide sequence ID" value="NZ_PDOD01000001.1"/>
</dbReference>
<dbReference type="Gene3D" id="1.10.10.2840">
    <property type="entry name" value="PucR C-terminal helix-turn-helix domain"/>
    <property type="match status" value="1"/>
</dbReference>
<dbReference type="PANTHER" id="PTHR33744">
    <property type="entry name" value="CARBOHYDRATE DIACID REGULATOR"/>
    <property type="match status" value="1"/>
</dbReference>
<reference evidence="2 3" key="1">
    <citation type="submission" date="2017-10" db="EMBL/GenBank/DDBJ databases">
        <title>Bacillus sp. nov., a halophilic bacterium isolated from a Keqin Lake.</title>
        <authorList>
            <person name="Wang H."/>
        </authorList>
    </citation>
    <scope>NUCLEOTIDE SEQUENCE [LARGE SCALE GENOMIC DNA]</scope>
    <source>
        <strain evidence="2 3">KQ-12</strain>
    </source>
</reference>
<keyword evidence="3" id="KW-1185">Reference proteome</keyword>
<evidence type="ECO:0000259" key="1">
    <source>
        <dbReference type="Pfam" id="PF13556"/>
    </source>
</evidence>
<dbReference type="InterPro" id="IPR009057">
    <property type="entry name" value="Homeodomain-like_sf"/>
</dbReference>
<dbReference type="InterPro" id="IPR042070">
    <property type="entry name" value="PucR_C-HTH_sf"/>
</dbReference>
<accession>A0A323TMZ6</accession>
<feature type="domain" description="PucR C-terminal helix-turn-helix" evidence="1">
    <location>
        <begin position="236"/>
        <end position="292"/>
    </location>
</feature>
<dbReference type="EMBL" id="PDOD01000001">
    <property type="protein sequence ID" value="PYZ94093.1"/>
    <property type="molecule type" value="Genomic_DNA"/>
</dbReference>
<evidence type="ECO:0000313" key="2">
    <source>
        <dbReference type="EMBL" id="PYZ94093.1"/>
    </source>
</evidence>
<proteinExistence type="predicted"/>
<organism evidence="2 3">
    <name type="scientific">Salipaludibacillus keqinensis</name>
    <dbReference type="NCBI Taxonomy" id="2045207"/>
    <lineage>
        <taxon>Bacteria</taxon>
        <taxon>Bacillati</taxon>
        <taxon>Bacillota</taxon>
        <taxon>Bacilli</taxon>
        <taxon>Bacillales</taxon>
        <taxon>Bacillaceae</taxon>
    </lineage>
</organism>
<dbReference type="AlphaFoldDB" id="A0A323TMZ6"/>
<sequence>MYDRLQRYYAHAISDNHLHDANRLSLHLSENRELILDKTKLTEEEIVLLKTLFDGKEIQLVPEDSQDRLIYEWLIDEKQIDIGEIEKIISTPVRFIHLHINGELPEREEFAEAVQGLFPSAKTLLWKTIKEAVIIQQINSEFDEDLSVQSIIDTITADFFVKVSLYIGSPILACADIFERYEWETTLFSNVIKSFPRKSFFIEQDITNYFLLHNLPPSSLQMMNKMIKPVMNDKTLLESVKTYLECNMNASLAAKKLYMHRNTLQYRVDKFIEKTSIDIKQFPNAVAVYLMLVSFES</sequence>
<dbReference type="InterPro" id="IPR051448">
    <property type="entry name" value="CdaR-like_regulators"/>
</dbReference>
<dbReference type="InterPro" id="IPR025736">
    <property type="entry name" value="PucR_C-HTH_dom"/>
</dbReference>
<comment type="caution">
    <text evidence="2">The sequence shown here is derived from an EMBL/GenBank/DDBJ whole genome shotgun (WGS) entry which is preliminary data.</text>
</comment>